<keyword evidence="1" id="KW-0812">Transmembrane</keyword>
<keyword evidence="1" id="KW-0472">Membrane</keyword>
<proteinExistence type="predicted"/>
<dbReference type="InterPro" id="IPR029365">
    <property type="entry name" value="TMEM238"/>
</dbReference>
<dbReference type="Proteomes" id="UP000770717">
    <property type="component" value="Unassembled WGS sequence"/>
</dbReference>
<keyword evidence="3" id="KW-1185">Reference proteome</keyword>
<dbReference type="PANTHER" id="PTHR28613">
    <property type="entry name" value="SI:CH211-232M10.4-RELATED"/>
    <property type="match status" value="1"/>
</dbReference>
<keyword evidence="1" id="KW-1133">Transmembrane helix</keyword>
<evidence type="ECO:0000313" key="3">
    <source>
        <dbReference type="Proteomes" id="UP000770717"/>
    </source>
</evidence>
<evidence type="ECO:0008006" key="4">
    <source>
        <dbReference type="Google" id="ProtNLM"/>
    </source>
</evidence>
<protein>
    <recommendedName>
        <fullName evidence="4">Transmembrane protein 238</fullName>
    </recommendedName>
</protein>
<dbReference type="EMBL" id="WNTK01093348">
    <property type="protein sequence ID" value="KAG9460258.1"/>
    <property type="molecule type" value="Genomic_DNA"/>
</dbReference>
<accession>A0A8J6BHV0</accession>
<comment type="caution">
    <text evidence="2">The sequence shown here is derived from an EMBL/GenBank/DDBJ whole genome shotgun (WGS) entry which is preliminary data.</text>
</comment>
<dbReference type="AlphaFoldDB" id="A0A8J6BHV0"/>
<feature type="transmembrane region" description="Helical" evidence="1">
    <location>
        <begin position="15"/>
        <end position="37"/>
    </location>
</feature>
<organism evidence="2 3">
    <name type="scientific">Eleutherodactylus coqui</name>
    <name type="common">Puerto Rican coqui</name>
    <dbReference type="NCBI Taxonomy" id="57060"/>
    <lineage>
        <taxon>Eukaryota</taxon>
        <taxon>Metazoa</taxon>
        <taxon>Chordata</taxon>
        <taxon>Craniata</taxon>
        <taxon>Vertebrata</taxon>
        <taxon>Euteleostomi</taxon>
        <taxon>Amphibia</taxon>
        <taxon>Batrachia</taxon>
        <taxon>Anura</taxon>
        <taxon>Neobatrachia</taxon>
        <taxon>Hyloidea</taxon>
        <taxon>Eleutherodactylidae</taxon>
        <taxon>Eleutherodactylinae</taxon>
        <taxon>Eleutherodactylus</taxon>
        <taxon>Eleutherodactylus</taxon>
    </lineage>
</organism>
<name>A0A8J6BHV0_ELECQ</name>
<evidence type="ECO:0000256" key="1">
    <source>
        <dbReference type="SAM" id="Phobius"/>
    </source>
</evidence>
<dbReference type="Pfam" id="PF15125">
    <property type="entry name" value="TMEM238"/>
    <property type="match status" value="1"/>
</dbReference>
<gene>
    <name evidence="2" type="ORF">GDO78_023050</name>
</gene>
<sequence length="171" mass="18932">MAHGRGRRLFGRCSWLFLLALGFDALGLCLILIGIFVNLQLNGRSFGEFLIYSGGIMLFFSLLWWLTWYSFNLEVSIEDLLKDPSLHSKKSNLVQLARKFSERFSKRSRRKVESVAVGVPPSIASLTSIPSPVATSVFINSSFCSHVGSEGTVMELSAASSMNGHVVERLV</sequence>
<evidence type="ECO:0000313" key="2">
    <source>
        <dbReference type="EMBL" id="KAG9460258.1"/>
    </source>
</evidence>
<dbReference type="PANTHER" id="PTHR28613:SF8">
    <property type="entry name" value="LCCL DOMAIN-CONTAINING PROTEIN"/>
    <property type="match status" value="1"/>
</dbReference>
<dbReference type="OrthoDB" id="9047238at2759"/>
<reference evidence="2" key="1">
    <citation type="thesis" date="2020" institute="ProQuest LLC" country="789 East Eisenhower Parkway, Ann Arbor, MI, USA">
        <title>Comparative Genomics and Chromosome Evolution.</title>
        <authorList>
            <person name="Mudd A.B."/>
        </authorList>
    </citation>
    <scope>NUCLEOTIDE SEQUENCE</scope>
    <source>
        <strain evidence="2">HN-11 Male</strain>
        <tissue evidence="2">Kidney and liver</tissue>
    </source>
</reference>
<feature type="transmembrane region" description="Helical" evidence="1">
    <location>
        <begin position="49"/>
        <end position="71"/>
    </location>
</feature>